<evidence type="ECO:0000313" key="1">
    <source>
        <dbReference type="EMBL" id="KAH8494960.1"/>
    </source>
</evidence>
<name>A0A8T2XPL6_POPDE</name>
<proteinExistence type="predicted"/>
<accession>A0A8T2XPL6</accession>
<gene>
    <name evidence="1" type="ORF">H0E87_018225</name>
</gene>
<reference evidence="1" key="1">
    <citation type="journal article" date="2021" name="J. Hered.">
        <title>Genome Assembly of Salicaceae Populus deltoides (Eastern Cottonwood) I-69 Based on Nanopore Sequencing and Hi-C Technologies.</title>
        <authorList>
            <person name="Bai S."/>
            <person name="Wu H."/>
            <person name="Zhang J."/>
            <person name="Pan Z."/>
            <person name="Zhao W."/>
            <person name="Li Z."/>
            <person name="Tong C."/>
        </authorList>
    </citation>
    <scope>NUCLEOTIDE SEQUENCE</scope>
    <source>
        <tissue evidence="1">Leaf</tissue>
    </source>
</reference>
<protein>
    <submittedName>
        <fullName evidence="1">Uncharacterized protein</fullName>
    </submittedName>
</protein>
<dbReference type="EMBL" id="JACEGQ020000010">
    <property type="protein sequence ID" value="KAH8494960.1"/>
    <property type="molecule type" value="Genomic_DNA"/>
</dbReference>
<dbReference type="AlphaFoldDB" id="A0A8T2XPL6"/>
<dbReference type="Proteomes" id="UP000807159">
    <property type="component" value="Chromosome 10"/>
</dbReference>
<sequence>MGDRGSVVKGISRSHMMIKELLWSLEFFNLNQERYINLKYECMRALKFCSLVAKIRLCQLLASLGCFTDEGRFCDVREFQHDEASRTPIRNKLVQGVQLNHPDPLLSSSNTAPLVVELACSTGIALSPTLTGTPEEMSRKKNALDSK</sequence>
<evidence type="ECO:0000313" key="2">
    <source>
        <dbReference type="Proteomes" id="UP000807159"/>
    </source>
</evidence>
<organism evidence="1 2">
    <name type="scientific">Populus deltoides</name>
    <name type="common">Eastern poplar</name>
    <name type="synonym">Eastern cottonwood</name>
    <dbReference type="NCBI Taxonomy" id="3696"/>
    <lineage>
        <taxon>Eukaryota</taxon>
        <taxon>Viridiplantae</taxon>
        <taxon>Streptophyta</taxon>
        <taxon>Embryophyta</taxon>
        <taxon>Tracheophyta</taxon>
        <taxon>Spermatophyta</taxon>
        <taxon>Magnoliopsida</taxon>
        <taxon>eudicotyledons</taxon>
        <taxon>Gunneridae</taxon>
        <taxon>Pentapetalae</taxon>
        <taxon>rosids</taxon>
        <taxon>fabids</taxon>
        <taxon>Malpighiales</taxon>
        <taxon>Salicaceae</taxon>
        <taxon>Saliceae</taxon>
        <taxon>Populus</taxon>
    </lineage>
</organism>
<comment type="caution">
    <text evidence="1">The sequence shown here is derived from an EMBL/GenBank/DDBJ whole genome shotgun (WGS) entry which is preliminary data.</text>
</comment>
<keyword evidence="2" id="KW-1185">Reference proteome</keyword>